<gene>
    <name evidence="3" type="primary">LRRC73</name>
    <name evidence="3" type="ORF">EYF80_034766</name>
</gene>
<organism evidence="3 4">
    <name type="scientific">Liparis tanakae</name>
    <name type="common">Tanaka's snailfish</name>
    <dbReference type="NCBI Taxonomy" id="230148"/>
    <lineage>
        <taxon>Eukaryota</taxon>
        <taxon>Metazoa</taxon>
        <taxon>Chordata</taxon>
        <taxon>Craniata</taxon>
        <taxon>Vertebrata</taxon>
        <taxon>Euteleostomi</taxon>
        <taxon>Actinopterygii</taxon>
        <taxon>Neopterygii</taxon>
        <taxon>Teleostei</taxon>
        <taxon>Neoteleostei</taxon>
        <taxon>Acanthomorphata</taxon>
        <taxon>Eupercaria</taxon>
        <taxon>Perciformes</taxon>
        <taxon>Cottioidei</taxon>
        <taxon>Cottales</taxon>
        <taxon>Liparidae</taxon>
        <taxon>Liparis</taxon>
    </lineage>
</organism>
<dbReference type="PANTHER" id="PTHR24111">
    <property type="entry name" value="LEUCINE-RICH REPEAT-CONTAINING PROTEIN 34"/>
    <property type="match status" value="1"/>
</dbReference>
<dbReference type="SMART" id="SM00368">
    <property type="entry name" value="LRR_RI"/>
    <property type="match status" value="3"/>
</dbReference>
<dbReference type="PANTHER" id="PTHR24111:SF3">
    <property type="entry name" value="LEUCINE-RICH REPEAT-CONTAINING PROTEIN 73"/>
    <property type="match status" value="1"/>
</dbReference>
<keyword evidence="1" id="KW-0677">Repeat</keyword>
<evidence type="ECO:0000256" key="2">
    <source>
        <dbReference type="SAM" id="MobiDB-lite"/>
    </source>
</evidence>
<evidence type="ECO:0000256" key="1">
    <source>
        <dbReference type="ARBA" id="ARBA00022737"/>
    </source>
</evidence>
<evidence type="ECO:0000313" key="4">
    <source>
        <dbReference type="Proteomes" id="UP000314294"/>
    </source>
</evidence>
<reference evidence="3 4" key="1">
    <citation type="submission" date="2019-03" db="EMBL/GenBank/DDBJ databases">
        <title>First draft genome of Liparis tanakae, snailfish: a comprehensive survey of snailfish specific genes.</title>
        <authorList>
            <person name="Kim W."/>
            <person name="Song I."/>
            <person name="Jeong J.-H."/>
            <person name="Kim D."/>
            <person name="Kim S."/>
            <person name="Ryu S."/>
            <person name="Song J.Y."/>
            <person name="Lee S.K."/>
        </authorList>
    </citation>
    <scope>NUCLEOTIDE SEQUENCE [LARGE SCALE GENOMIC DNA]</scope>
    <source>
        <tissue evidence="3">Muscle</tissue>
    </source>
</reference>
<proteinExistence type="predicted"/>
<keyword evidence="4" id="KW-1185">Reference proteome</keyword>
<dbReference type="AlphaFoldDB" id="A0A4Z2GPA7"/>
<evidence type="ECO:0000313" key="3">
    <source>
        <dbReference type="EMBL" id="TNN55060.1"/>
    </source>
</evidence>
<dbReference type="SUPFAM" id="SSF52047">
    <property type="entry name" value="RNI-like"/>
    <property type="match status" value="1"/>
</dbReference>
<dbReference type="OrthoDB" id="120976at2759"/>
<dbReference type="EMBL" id="SRLO01000468">
    <property type="protein sequence ID" value="TNN55060.1"/>
    <property type="molecule type" value="Genomic_DNA"/>
</dbReference>
<sequence length="280" mass="29650">MLPASIQITGELLSAAEVQDIVEGLQEDGVRLLSVRGCQLSDRDFARVCSGVAASGSLAQLNLNLGVVSGVSRTRHLADALKANRSLQTLFLHGSPLQDAGLLTLNSALSTHPALVCLDLGDCMLGDEALALVCGMLPPDGAKSGWARLAIAVAHSSQLRVLNLDYNLLGWGQRCRYYAICGGKVRSQTMASGSGGAPASSVFLDMVQNYPTSLRVLVLAENAISPELQQQICDLLSEGEEEDDREAPPLMPGPASSSTDLLPIRDRYRSPTWLPPSSKG</sequence>
<protein>
    <submittedName>
        <fullName evidence="3">Leucine-rich repeat-containing protein 73</fullName>
    </submittedName>
</protein>
<dbReference type="InterPro" id="IPR032675">
    <property type="entry name" value="LRR_dom_sf"/>
</dbReference>
<accession>A0A4Z2GPA7</accession>
<name>A0A4Z2GPA7_9TELE</name>
<dbReference type="Gene3D" id="3.80.10.10">
    <property type="entry name" value="Ribonuclease Inhibitor"/>
    <property type="match status" value="1"/>
</dbReference>
<dbReference type="InterPro" id="IPR052201">
    <property type="entry name" value="LRR-containing_regulator"/>
</dbReference>
<comment type="caution">
    <text evidence="3">The sequence shown here is derived from an EMBL/GenBank/DDBJ whole genome shotgun (WGS) entry which is preliminary data.</text>
</comment>
<dbReference type="Proteomes" id="UP000314294">
    <property type="component" value="Unassembled WGS sequence"/>
</dbReference>
<feature type="region of interest" description="Disordered" evidence="2">
    <location>
        <begin position="239"/>
        <end position="280"/>
    </location>
</feature>